<keyword evidence="4 7" id="KW-0732">Signal</keyword>
<evidence type="ECO:0000256" key="4">
    <source>
        <dbReference type="ARBA" id="ARBA00022729"/>
    </source>
</evidence>
<comment type="similarity">
    <text evidence="5">Belongs to the bacterial solute-binding protein 9 family.</text>
</comment>
<dbReference type="SUPFAM" id="SSF53807">
    <property type="entry name" value="Helical backbone' metal receptor"/>
    <property type="match status" value="1"/>
</dbReference>
<dbReference type="Pfam" id="PF01297">
    <property type="entry name" value="ZnuA"/>
    <property type="match status" value="1"/>
</dbReference>
<dbReference type="Gene3D" id="3.40.50.1980">
    <property type="entry name" value="Nitrogenase molybdenum iron protein domain"/>
    <property type="match status" value="2"/>
</dbReference>
<accession>A0ABY2K4B7</accession>
<evidence type="ECO:0000313" key="9">
    <source>
        <dbReference type="Proteomes" id="UP000297244"/>
    </source>
</evidence>
<comment type="caution">
    <text evidence="8">The sequence shown here is derived from an EMBL/GenBank/DDBJ whole genome shotgun (WGS) entry which is preliminary data.</text>
</comment>
<name>A0ABY2K4B7_9DEIN</name>
<dbReference type="RefSeq" id="WP_135343811.1">
    <property type="nucleotide sequence ID" value="NZ_ML214256.1"/>
</dbReference>
<keyword evidence="3" id="KW-0479">Metal-binding</keyword>
<dbReference type="EMBL" id="SKBL01000021">
    <property type="protein sequence ID" value="TFU15054.1"/>
    <property type="molecule type" value="Genomic_DNA"/>
</dbReference>
<keyword evidence="9" id="KW-1185">Reference proteome</keyword>
<feature type="coiled-coil region" evidence="6">
    <location>
        <begin position="144"/>
        <end position="171"/>
    </location>
</feature>
<feature type="signal peptide" evidence="7">
    <location>
        <begin position="1"/>
        <end position="23"/>
    </location>
</feature>
<dbReference type="Proteomes" id="UP000297244">
    <property type="component" value="Unassembled WGS sequence"/>
</dbReference>
<evidence type="ECO:0000256" key="5">
    <source>
        <dbReference type="RuleBase" id="RU003512"/>
    </source>
</evidence>
<evidence type="ECO:0000256" key="6">
    <source>
        <dbReference type="SAM" id="Coils"/>
    </source>
</evidence>
<dbReference type="InterPro" id="IPR006128">
    <property type="entry name" value="Lipoprotein_PsaA-like"/>
</dbReference>
<reference evidence="8 9" key="1">
    <citation type="submission" date="2019-03" db="EMBL/GenBank/DDBJ databases">
        <title>Thermus tengchongensis species for the arsenic transformation mechanism.</title>
        <authorList>
            <person name="Yuan G.C."/>
        </authorList>
    </citation>
    <scope>NUCLEOTIDE SEQUENCE [LARGE SCALE GENOMIC DNA]</scope>
    <source>
        <strain evidence="8 9">15Y</strain>
    </source>
</reference>
<feature type="chain" id="PRO_5046996724" evidence="7">
    <location>
        <begin position="24"/>
        <end position="278"/>
    </location>
</feature>
<dbReference type="PANTHER" id="PTHR42953">
    <property type="entry name" value="HIGH-AFFINITY ZINC UPTAKE SYSTEM PROTEIN ZNUA-RELATED"/>
    <property type="match status" value="1"/>
</dbReference>
<gene>
    <name evidence="8" type="ORF">E0489_10650</name>
</gene>
<evidence type="ECO:0000256" key="7">
    <source>
        <dbReference type="SAM" id="SignalP"/>
    </source>
</evidence>
<evidence type="ECO:0000256" key="1">
    <source>
        <dbReference type="ARBA" id="ARBA00004196"/>
    </source>
</evidence>
<comment type="subcellular location">
    <subcellularLocation>
        <location evidence="1">Cell envelope</location>
    </subcellularLocation>
</comment>
<sequence>MRRALAFALFALMAALAQKPVVATIRPYGLLLRELAGGRLEVAVLVPPSANPHVYEPTPAQVRQVAGARLVVANGAGLDGWVVDKVVRPNALGTPIFFLAEHTGEPLLTTPTGPDPHVWLDPLRVAGALPALAEALAQADPQGAALYRTRAVRLRAELERLDQEMRGLLAERKRPGVITLRNPFRYFTARYGVPILYTIVPNPEAPEATAKAAAEAKKVAQEKGIRHVLAPLAAKGQALPLAQNLGLEAILADVLGEEAKTYPELVRKVAEAFAQALR</sequence>
<dbReference type="InterPro" id="IPR006127">
    <property type="entry name" value="ZnuA-like"/>
</dbReference>
<keyword evidence="2 5" id="KW-0813">Transport</keyword>
<organism evidence="8 9">
    <name type="scientific">Thermus tengchongensis</name>
    <dbReference type="NCBI Taxonomy" id="1214928"/>
    <lineage>
        <taxon>Bacteria</taxon>
        <taxon>Thermotogati</taxon>
        <taxon>Deinococcota</taxon>
        <taxon>Deinococci</taxon>
        <taxon>Thermales</taxon>
        <taxon>Thermaceae</taxon>
        <taxon>Thermus</taxon>
    </lineage>
</organism>
<dbReference type="InterPro" id="IPR050492">
    <property type="entry name" value="Bact_metal-bind_prot9"/>
</dbReference>
<keyword evidence="6" id="KW-0175">Coiled coil</keyword>
<dbReference type="PANTHER" id="PTHR42953:SF1">
    <property type="entry name" value="METAL-BINDING PROTEIN HI_0362-RELATED"/>
    <property type="match status" value="1"/>
</dbReference>
<evidence type="ECO:0000256" key="2">
    <source>
        <dbReference type="ARBA" id="ARBA00022448"/>
    </source>
</evidence>
<evidence type="ECO:0000256" key="3">
    <source>
        <dbReference type="ARBA" id="ARBA00022723"/>
    </source>
</evidence>
<proteinExistence type="inferred from homology"/>
<protein>
    <submittedName>
        <fullName evidence="8">Zinc ABC transporter substrate-binding protein</fullName>
    </submittedName>
</protein>
<dbReference type="PRINTS" id="PR00690">
    <property type="entry name" value="ADHESNFAMILY"/>
</dbReference>
<evidence type="ECO:0000313" key="8">
    <source>
        <dbReference type="EMBL" id="TFU15054.1"/>
    </source>
</evidence>